<dbReference type="CDD" id="cd00067">
    <property type="entry name" value="GAL4"/>
    <property type="match status" value="1"/>
</dbReference>
<dbReference type="Proteomes" id="UP000193986">
    <property type="component" value="Unassembled WGS sequence"/>
</dbReference>
<dbReference type="STRING" id="71784.A0A1Y2B3C4"/>
<dbReference type="GO" id="GO:0008270">
    <property type="term" value="F:zinc ion binding"/>
    <property type="evidence" value="ECO:0007669"/>
    <property type="project" value="InterPro"/>
</dbReference>
<evidence type="ECO:0000259" key="3">
    <source>
        <dbReference type="PROSITE" id="PS50048"/>
    </source>
</evidence>
<dbReference type="EMBL" id="MCFC01000026">
    <property type="protein sequence ID" value="ORY29329.1"/>
    <property type="molecule type" value="Genomic_DNA"/>
</dbReference>
<dbReference type="PROSITE" id="PS50048">
    <property type="entry name" value="ZN2_CY6_FUNGAL_2"/>
    <property type="match status" value="1"/>
</dbReference>
<dbReference type="InterPro" id="IPR001138">
    <property type="entry name" value="Zn2Cys6_DnaBD"/>
</dbReference>
<evidence type="ECO:0000313" key="5">
    <source>
        <dbReference type="Proteomes" id="UP000193986"/>
    </source>
</evidence>
<comment type="caution">
    <text evidence="4">The sequence shown here is derived from an EMBL/GenBank/DDBJ whole genome shotgun (WGS) entry which is preliminary data.</text>
</comment>
<gene>
    <name evidence="4" type="ORF">BCR39DRAFT_174122</name>
</gene>
<feature type="compositionally biased region" description="Low complexity" evidence="2">
    <location>
        <begin position="231"/>
        <end position="249"/>
    </location>
</feature>
<dbReference type="InterPro" id="IPR036864">
    <property type="entry name" value="Zn2-C6_fun-type_DNA-bd_sf"/>
</dbReference>
<keyword evidence="1" id="KW-0539">Nucleus</keyword>
<dbReference type="InParanoid" id="A0A1Y2B3C4"/>
<dbReference type="GO" id="GO:0000981">
    <property type="term" value="F:DNA-binding transcription factor activity, RNA polymerase II-specific"/>
    <property type="evidence" value="ECO:0007669"/>
    <property type="project" value="InterPro"/>
</dbReference>
<feature type="region of interest" description="Disordered" evidence="2">
    <location>
        <begin position="194"/>
        <end position="264"/>
    </location>
</feature>
<dbReference type="PANTHER" id="PTHR31668">
    <property type="entry name" value="GLUCOSE TRANSPORT TRANSCRIPTION REGULATOR RGT1-RELATED-RELATED"/>
    <property type="match status" value="1"/>
</dbReference>
<feature type="compositionally biased region" description="Gly residues" evidence="2">
    <location>
        <begin position="631"/>
        <end position="642"/>
    </location>
</feature>
<dbReference type="CDD" id="cd12148">
    <property type="entry name" value="fungal_TF_MHR"/>
    <property type="match status" value="1"/>
</dbReference>
<dbReference type="AlphaFoldDB" id="A0A1Y2B3C4"/>
<proteinExistence type="predicted"/>
<feature type="region of interest" description="Disordered" evidence="2">
    <location>
        <begin position="624"/>
        <end position="644"/>
    </location>
</feature>
<organism evidence="4 5">
    <name type="scientific">Naematelia encephala</name>
    <dbReference type="NCBI Taxonomy" id="71784"/>
    <lineage>
        <taxon>Eukaryota</taxon>
        <taxon>Fungi</taxon>
        <taxon>Dikarya</taxon>
        <taxon>Basidiomycota</taxon>
        <taxon>Agaricomycotina</taxon>
        <taxon>Tremellomycetes</taxon>
        <taxon>Tremellales</taxon>
        <taxon>Naemateliaceae</taxon>
        <taxon>Naematelia</taxon>
    </lineage>
</organism>
<protein>
    <recommendedName>
        <fullName evidence="3">Zn(2)-C6 fungal-type domain-containing protein</fullName>
    </recommendedName>
</protein>
<evidence type="ECO:0000256" key="1">
    <source>
        <dbReference type="ARBA" id="ARBA00023242"/>
    </source>
</evidence>
<name>A0A1Y2B3C4_9TREE</name>
<accession>A0A1Y2B3C4</accession>
<feature type="compositionally biased region" description="Low complexity" evidence="2">
    <location>
        <begin position="196"/>
        <end position="212"/>
    </location>
</feature>
<reference evidence="4 5" key="1">
    <citation type="submission" date="2016-07" db="EMBL/GenBank/DDBJ databases">
        <title>Pervasive Adenine N6-methylation of Active Genes in Fungi.</title>
        <authorList>
            <consortium name="DOE Joint Genome Institute"/>
            <person name="Mondo S.J."/>
            <person name="Dannebaum R.O."/>
            <person name="Kuo R.C."/>
            <person name="Labutti K."/>
            <person name="Haridas S."/>
            <person name="Kuo A."/>
            <person name="Salamov A."/>
            <person name="Ahrendt S.R."/>
            <person name="Lipzen A."/>
            <person name="Sullivan W."/>
            <person name="Andreopoulos W.B."/>
            <person name="Clum A."/>
            <person name="Lindquist E."/>
            <person name="Daum C."/>
            <person name="Ramamoorthy G.K."/>
            <person name="Gryganskyi A."/>
            <person name="Culley D."/>
            <person name="Magnuson J.K."/>
            <person name="James T.Y."/>
            <person name="O'Malley M.A."/>
            <person name="Stajich J.E."/>
            <person name="Spatafora J.W."/>
            <person name="Visel A."/>
            <person name="Grigoriev I.V."/>
        </authorList>
    </citation>
    <scope>NUCLEOTIDE SEQUENCE [LARGE SCALE GENOMIC DNA]</scope>
    <source>
        <strain evidence="4 5">68-887.2</strain>
    </source>
</reference>
<dbReference type="Pfam" id="PF00172">
    <property type="entry name" value="Zn_clus"/>
    <property type="match status" value="1"/>
</dbReference>
<dbReference type="SMART" id="SM00066">
    <property type="entry name" value="GAL4"/>
    <property type="match status" value="1"/>
</dbReference>
<dbReference type="Gene3D" id="4.10.240.10">
    <property type="entry name" value="Zn(2)-C6 fungal-type DNA-binding domain"/>
    <property type="match status" value="1"/>
</dbReference>
<dbReference type="PROSITE" id="PS00463">
    <property type="entry name" value="ZN2_CY6_FUNGAL_1"/>
    <property type="match status" value="1"/>
</dbReference>
<dbReference type="PANTHER" id="PTHR31668:SF30">
    <property type="entry name" value="ZN(II)2CYS6 TRANSCRIPTION FACTOR (EUROFUNG)"/>
    <property type="match status" value="1"/>
</dbReference>
<evidence type="ECO:0000256" key="2">
    <source>
        <dbReference type="SAM" id="MobiDB-lite"/>
    </source>
</evidence>
<evidence type="ECO:0000313" key="4">
    <source>
        <dbReference type="EMBL" id="ORY29329.1"/>
    </source>
</evidence>
<dbReference type="OrthoDB" id="271595at2759"/>
<keyword evidence="5" id="KW-1185">Reference proteome</keyword>
<dbReference type="SUPFAM" id="SSF57701">
    <property type="entry name" value="Zn2/Cys6 DNA-binding domain"/>
    <property type="match status" value="1"/>
</dbReference>
<sequence length="689" mass="75585">MISEQPRRRSHESPKLLKRACDQCHARKVKCDGSTPCVTCRRSDSTCTFLNPVLPKGPIPKTNRARRQVEQIRTRLSKSSSPIRRSQFTVENVPSQTQLQTQPTTSIDWSAWRLQDEIFSWAQRTDPAVDTSAQNWELSTWQPGESSASVQPLQEIWQVPGASSGLDATILEGTSPTLNATLDDFSPIVTEIHHSQGQGQVQMQGQGQGQDQMHLQSERSSQGRGQGAGQAQGQRQGQGQSNGQAQVQGPAQRQGLVPTPMDDDDSFIRLLTQSIPTNNTTSITQPQVITPTFYNNFSILGTATDPTPLPSWSIPFGPPDDISPMTTLTLDSLIRPQLEIFFERIYPMIPIFPASHVYSRLLDPEQLQSPTFVSLVLSMVALSLIHPLHPSELPTRPTRARQSKVLMDEVMRLRSKWDWGCRPSVEGATTSYMMFGTLFELGHAEGARLRLKEAIGLGEGMRLGDARGYVGMERDEIGRRGRLFWVLAVTERAYALQRSGTITFHGPIHLPQLTSNPNAPRVLEDPAGQTLRHLARIFSFVDQDIIACWNGRCTPTNCTLLSRQKALDALRALTGTAGQVFGSELDLAGLSEVQKADLLITWQWIRNRIWRLAAGHGLTTSDSNPTTAILGDGGGGGGGGGDSNRRGDWELSTDYVVDVAATTVAICKRLSAGAMEAHGTGFLPVFDIG</sequence>
<dbReference type="InterPro" id="IPR050797">
    <property type="entry name" value="Carb_Metab_Trans_Reg"/>
</dbReference>
<feature type="domain" description="Zn(2)-C6 fungal-type" evidence="3">
    <location>
        <begin position="20"/>
        <end position="49"/>
    </location>
</feature>